<organism evidence="2 3">
    <name type="scientific">Prolemur simus</name>
    <name type="common">Greater bamboo lemur</name>
    <name type="synonym">Hapalemur simus</name>
    <dbReference type="NCBI Taxonomy" id="1328070"/>
    <lineage>
        <taxon>Eukaryota</taxon>
        <taxon>Metazoa</taxon>
        <taxon>Chordata</taxon>
        <taxon>Craniata</taxon>
        <taxon>Vertebrata</taxon>
        <taxon>Euteleostomi</taxon>
        <taxon>Mammalia</taxon>
        <taxon>Eutheria</taxon>
        <taxon>Euarchontoglires</taxon>
        <taxon>Primates</taxon>
        <taxon>Strepsirrhini</taxon>
        <taxon>Lemuriformes</taxon>
        <taxon>Lemuridae</taxon>
        <taxon>Prolemur</taxon>
    </lineage>
</organism>
<name>A0A8C8YEW5_PROSS</name>
<accession>A0A8C8YEW5</accession>
<feature type="compositionally biased region" description="Basic and acidic residues" evidence="1">
    <location>
        <begin position="1"/>
        <end position="35"/>
    </location>
</feature>
<dbReference type="Proteomes" id="UP000694414">
    <property type="component" value="Unplaced"/>
</dbReference>
<keyword evidence="3" id="KW-1185">Reference proteome</keyword>
<proteinExistence type="predicted"/>
<feature type="region of interest" description="Disordered" evidence="1">
    <location>
        <begin position="1"/>
        <end position="59"/>
    </location>
</feature>
<evidence type="ECO:0000313" key="2">
    <source>
        <dbReference type="Ensembl" id="ENSPSMP00000002811.1"/>
    </source>
</evidence>
<reference evidence="2" key="1">
    <citation type="submission" date="2025-05" db="UniProtKB">
        <authorList>
            <consortium name="Ensembl"/>
        </authorList>
    </citation>
    <scope>IDENTIFICATION</scope>
</reference>
<dbReference type="Ensembl" id="ENSPSMT00000005081.1">
    <property type="protein sequence ID" value="ENSPSMP00000004201.1"/>
    <property type="gene ID" value="ENSPSMG00000003370.1"/>
</dbReference>
<evidence type="ECO:0000256" key="1">
    <source>
        <dbReference type="SAM" id="MobiDB-lite"/>
    </source>
</evidence>
<dbReference type="Ensembl" id="ENSPSMT00000003380.1">
    <property type="protein sequence ID" value="ENSPSMP00000002811.1"/>
    <property type="gene ID" value="ENSPSMG00000002261.1"/>
</dbReference>
<dbReference type="AlphaFoldDB" id="A0A8C8YEW5"/>
<evidence type="ECO:0000313" key="3">
    <source>
        <dbReference type="Proteomes" id="UP000694414"/>
    </source>
</evidence>
<protein>
    <submittedName>
        <fullName evidence="2">Uncharacterized protein</fullName>
    </submittedName>
</protein>
<sequence>MFERLQNSRKERKALADENEAKVKALEEEKEERSSQPRRGLTQKATPPPTPPSETKQQT</sequence>
<dbReference type="GeneTree" id="ENSGT01150000288609"/>